<dbReference type="EMBL" id="AJIX01000033">
    <property type="protein sequence ID" value="KGR07367.1"/>
    <property type="molecule type" value="Genomic_DNA"/>
</dbReference>
<organism evidence="8 9">
    <name type="scientific">Candida albicans P78048</name>
    <dbReference type="NCBI Taxonomy" id="1094989"/>
    <lineage>
        <taxon>Eukaryota</taxon>
        <taxon>Fungi</taxon>
        <taxon>Dikarya</taxon>
        <taxon>Ascomycota</taxon>
        <taxon>Saccharomycotina</taxon>
        <taxon>Pichiomycetes</taxon>
        <taxon>Debaryomycetaceae</taxon>
        <taxon>Candida/Lodderomyces clade</taxon>
        <taxon>Candida</taxon>
    </lineage>
</organism>
<feature type="transmembrane region" description="Helical" evidence="7">
    <location>
        <begin position="200"/>
        <end position="219"/>
    </location>
</feature>
<feature type="transmembrane region" description="Helical" evidence="7">
    <location>
        <begin position="231"/>
        <end position="251"/>
    </location>
</feature>
<protein>
    <recommendedName>
        <fullName evidence="10">Ammonia transport outward protein 2</fullName>
    </recommendedName>
</protein>
<sequence>MSSSSDPSIDKDQCSIETDGNNHHHHHHHHHPIRTVSYAGDGNEYIILDNKKYYRHELMTAFLGTMNPGYTPISTHKFGNASAVGLAAFGLSASVLGLYYAGAKNISIPNVSISLAIFYGGLVMFVSGIWEFFIGNTFAYTVFCSYASFWLAFGTMNVPAFGMLSAYENSVELGNAIGFFLIGWGVFSIMITLLVFKATVLFVVLFITLDVGLFTLAAANMTGNTTCTKVGGIFVVISAICAWYGMFAGIADRYNSYFTINPVPIPHLGGNKKQKEMR</sequence>
<evidence type="ECO:0000256" key="2">
    <source>
        <dbReference type="ARBA" id="ARBA00005587"/>
    </source>
</evidence>
<dbReference type="GO" id="GO:0005886">
    <property type="term" value="C:plasma membrane"/>
    <property type="evidence" value="ECO:0007669"/>
    <property type="project" value="TreeGrafter"/>
</dbReference>
<evidence type="ECO:0000256" key="4">
    <source>
        <dbReference type="ARBA" id="ARBA00022989"/>
    </source>
</evidence>
<comment type="subcellular location">
    <subcellularLocation>
        <location evidence="1">Membrane</location>
        <topology evidence="1">Multi-pass membrane protein</topology>
    </subcellularLocation>
</comment>
<dbReference type="Proteomes" id="UP000030161">
    <property type="component" value="Unassembled WGS sequence"/>
</dbReference>
<dbReference type="PANTHER" id="PTHR31123">
    <property type="entry name" value="ACCUMULATION OF DYADS PROTEIN 2-RELATED"/>
    <property type="match status" value="1"/>
</dbReference>
<feature type="transmembrane region" description="Helical" evidence="7">
    <location>
        <begin position="173"/>
        <end position="194"/>
    </location>
</feature>
<dbReference type="NCBIfam" id="NF038013">
    <property type="entry name" value="AceTr_1"/>
    <property type="match status" value="1"/>
</dbReference>
<dbReference type="InterPro" id="IPR000791">
    <property type="entry name" value="Gpr1/Fun34/SatP-like"/>
</dbReference>
<dbReference type="AlphaFoldDB" id="A0AB34PQ21"/>
<keyword evidence="5 7" id="KW-0472">Membrane</keyword>
<feature type="transmembrane region" description="Helical" evidence="7">
    <location>
        <begin position="139"/>
        <end position="161"/>
    </location>
</feature>
<accession>A0AB34PQ21</accession>
<feature type="compositionally biased region" description="Basic residues" evidence="6">
    <location>
        <begin position="23"/>
        <end position="33"/>
    </location>
</feature>
<comment type="caution">
    <text evidence="8">The sequence shown here is derived from an EMBL/GenBank/DDBJ whole genome shotgun (WGS) entry which is preliminary data.</text>
</comment>
<evidence type="ECO:0000313" key="8">
    <source>
        <dbReference type="EMBL" id="KGR07367.1"/>
    </source>
</evidence>
<feature type="region of interest" description="Disordered" evidence="6">
    <location>
        <begin position="1"/>
        <end position="35"/>
    </location>
</feature>
<evidence type="ECO:0000256" key="3">
    <source>
        <dbReference type="ARBA" id="ARBA00022692"/>
    </source>
</evidence>
<comment type="similarity">
    <text evidence="2">Belongs to the acetate uptake transporter (AceTr) (TC 2.A.96) family.</text>
</comment>
<dbReference type="InterPro" id="IPR051633">
    <property type="entry name" value="AceTr"/>
</dbReference>
<evidence type="ECO:0008006" key="10">
    <source>
        <dbReference type="Google" id="ProtNLM"/>
    </source>
</evidence>
<evidence type="ECO:0000256" key="5">
    <source>
        <dbReference type="ARBA" id="ARBA00023136"/>
    </source>
</evidence>
<keyword evidence="3 7" id="KW-0812">Transmembrane</keyword>
<feature type="transmembrane region" description="Helical" evidence="7">
    <location>
        <begin position="113"/>
        <end position="133"/>
    </location>
</feature>
<dbReference type="GO" id="GO:0015123">
    <property type="term" value="F:acetate transmembrane transporter activity"/>
    <property type="evidence" value="ECO:0007669"/>
    <property type="project" value="TreeGrafter"/>
</dbReference>
<feature type="transmembrane region" description="Helical" evidence="7">
    <location>
        <begin position="81"/>
        <end position="101"/>
    </location>
</feature>
<reference evidence="8 9" key="1">
    <citation type="submission" date="2013-12" db="EMBL/GenBank/DDBJ databases">
        <title>The Genome Sequence of Candida albicans P78048.</title>
        <authorList>
            <consortium name="The Broad Institute Genome Sequencing Platform"/>
            <consortium name="The Broad Institute Genome Sequencing Center for Infectious Disease"/>
            <person name="Cuomo C."/>
            <person name="Bennett R."/>
            <person name="Hirakawa M."/>
            <person name="Noverr M."/>
            <person name="Mitchell A."/>
            <person name="Young S.K."/>
            <person name="Zeng Q."/>
            <person name="Gargeya S."/>
            <person name="Fitzgerald M."/>
            <person name="Abouelleil A."/>
            <person name="Alvarado L."/>
            <person name="Berlin A.M."/>
            <person name="Chapman S.B."/>
            <person name="Dewar J."/>
            <person name="Goldberg J."/>
            <person name="Griggs A."/>
            <person name="Gujja S."/>
            <person name="Hansen M."/>
            <person name="Howarth C."/>
            <person name="Imamovic A."/>
            <person name="Larimer J."/>
            <person name="McCowan C."/>
            <person name="Murphy C."/>
            <person name="Pearson M."/>
            <person name="Priest M."/>
            <person name="Roberts A."/>
            <person name="Saif S."/>
            <person name="Shea T."/>
            <person name="Sykes S."/>
            <person name="Wortman J."/>
            <person name="Nusbaum C."/>
            <person name="Birren B."/>
        </authorList>
    </citation>
    <scope>NUCLEOTIDE SEQUENCE [LARGE SCALE GENOMIC DNA]</scope>
    <source>
        <strain evidence="8 9">P78048</strain>
    </source>
</reference>
<evidence type="ECO:0000313" key="9">
    <source>
        <dbReference type="Proteomes" id="UP000030161"/>
    </source>
</evidence>
<evidence type="ECO:0000256" key="1">
    <source>
        <dbReference type="ARBA" id="ARBA00004141"/>
    </source>
</evidence>
<evidence type="ECO:0000256" key="6">
    <source>
        <dbReference type="SAM" id="MobiDB-lite"/>
    </source>
</evidence>
<gene>
    <name evidence="8" type="ORF">MG3_04643</name>
</gene>
<evidence type="ECO:0000256" key="7">
    <source>
        <dbReference type="SAM" id="Phobius"/>
    </source>
</evidence>
<name>A0AB34PQ21_CANAX</name>
<dbReference type="PANTHER" id="PTHR31123:SF1">
    <property type="entry name" value="ACCUMULATION OF DYADS PROTEIN 2-RELATED"/>
    <property type="match status" value="1"/>
</dbReference>
<keyword evidence="4 7" id="KW-1133">Transmembrane helix</keyword>
<proteinExistence type="inferred from homology"/>
<dbReference type="Pfam" id="PF01184">
    <property type="entry name" value="Gpr1_Fun34_YaaH"/>
    <property type="match status" value="1"/>
</dbReference>